<accession>A0A160T4R1</accession>
<dbReference type="Proteomes" id="UP000215027">
    <property type="component" value="Chromosome I"/>
</dbReference>
<keyword evidence="3" id="KW-1185">Reference proteome</keyword>
<protein>
    <submittedName>
        <fullName evidence="2">ROK family protein</fullName>
    </submittedName>
</protein>
<dbReference type="Pfam" id="PF00480">
    <property type="entry name" value="ROK"/>
    <property type="match status" value="1"/>
</dbReference>
<evidence type="ECO:0000313" key="3">
    <source>
        <dbReference type="Proteomes" id="UP000215027"/>
    </source>
</evidence>
<dbReference type="AlphaFoldDB" id="A0A160T4R1"/>
<dbReference type="Gene3D" id="3.30.420.40">
    <property type="match status" value="2"/>
</dbReference>
<organism evidence="2 3">
    <name type="scientific">Candidatus Promineifilum breve</name>
    <dbReference type="NCBI Taxonomy" id="1806508"/>
    <lineage>
        <taxon>Bacteria</taxon>
        <taxon>Bacillati</taxon>
        <taxon>Chloroflexota</taxon>
        <taxon>Ardenticatenia</taxon>
        <taxon>Candidatus Promineifilales</taxon>
        <taxon>Candidatus Promineifilaceae</taxon>
        <taxon>Candidatus Promineifilum</taxon>
    </lineage>
</organism>
<dbReference type="EMBL" id="LN890655">
    <property type="protein sequence ID" value="CUS04864.2"/>
    <property type="molecule type" value="Genomic_DNA"/>
</dbReference>
<evidence type="ECO:0000256" key="1">
    <source>
        <dbReference type="ARBA" id="ARBA00006479"/>
    </source>
</evidence>
<dbReference type="SUPFAM" id="SSF53067">
    <property type="entry name" value="Actin-like ATPase domain"/>
    <property type="match status" value="1"/>
</dbReference>
<dbReference type="PANTHER" id="PTHR18964:SF169">
    <property type="entry name" value="N-ACETYLMANNOSAMINE KINASE"/>
    <property type="match status" value="1"/>
</dbReference>
<dbReference type="KEGG" id="pbf:CFX0092_A2986"/>
<dbReference type="RefSeq" id="WP_095044144.1">
    <property type="nucleotide sequence ID" value="NZ_LN890655.1"/>
</dbReference>
<proteinExistence type="inferred from homology"/>
<sequence>MNVRVGLDIGGTKTAALVADGTGPLVEVTRPTDVASPARLVAGIVATVRQALGQLEPGRQLLAVGAGVPGLIDPAGGTVRMAVNLNLVEPYPLRDALEQALGVPVALENDVRVAALGAFHWARSRSDIGSLAYLSIGTGIAAGLVLDGKLYRGAQGMAGEIGHIPIDSAGPRCGCGQYGCLEAIAAGPAIAAFAATAMPERRPSTAEVFALAAAGQPDAGRVVARAAGYLSRAVYLLLMTYDVEQVALGGGVTRAGAAFEQPLRRAMADLRANSPLTATMMPDDKVVIIPSDYNAGARGAVFLAPAPLPADRQGGR</sequence>
<reference evidence="2" key="1">
    <citation type="submission" date="2016-01" db="EMBL/GenBank/DDBJ databases">
        <authorList>
            <person name="Mcilroy J.S."/>
            <person name="Karst M S."/>
            <person name="Albertsen M."/>
        </authorList>
    </citation>
    <scope>NUCLEOTIDE SEQUENCE</scope>
    <source>
        <strain evidence="2">Cfx-K</strain>
    </source>
</reference>
<dbReference type="InterPro" id="IPR000600">
    <property type="entry name" value="ROK"/>
</dbReference>
<comment type="similarity">
    <text evidence="1">Belongs to the ROK (NagC/XylR) family.</text>
</comment>
<dbReference type="InterPro" id="IPR043129">
    <property type="entry name" value="ATPase_NBD"/>
</dbReference>
<dbReference type="OrthoDB" id="9795247at2"/>
<dbReference type="PANTHER" id="PTHR18964">
    <property type="entry name" value="ROK (REPRESSOR, ORF, KINASE) FAMILY"/>
    <property type="match status" value="1"/>
</dbReference>
<name>A0A160T4R1_9CHLR</name>
<evidence type="ECO:0000313" key="2">
    <source>
        <dbReference type="EMBL" id="CUS04864.2"/>
    </source>
</evidence>
<gene>
    <name evidence="2" type="ORF">CFX0092_A2986</name>
</gene>